<dbReference type="SUPFAM" id="SSF48557">
    <property type="entry name" value="L-aspartase-like"/>
    <property type="match status" value="1"/>
</dbReference>
<proteinExistence type="inferred from homology"/>
<dbReference type="Proteomes" id="UP000614350">
    <property type="component" value="Unassembled WGS sequence"/>
</dbReference>
<sequence length="150" mass="16936">MEIIRGKSGTLLGKCMGFMTTLKALGSLTINKKKCSDALTTDMLATDLAYYLVRKGLPFREAHHLAGKVVTFAESEGLSLCDVPLEKLQEISQIFKKDVEYIWDFKRSVEQYKVIGGTSTFALCHQINSLRHWLRESNIQSLVVEEHVKV</sequence>
<evidence type="ECO:0000256" key="1">
    <source>
        <dbReference type="ARBA" id="ARBA00010755"/>
    </source>
</evidence>
<dbReference type="EMBL" id="JACSEA010000009">
    <property type="protein sequence ID" value="KAF7392794.1"/>
    <property type="molecule type" value="Genomic_DNA"/>
</dbReference>
<dbReference type="PANTHER" id="PTHR43814">
    <property type="entry name" value="ARGININOSUCCINATE LYASE"/>
    <property type="match status" value="1"/>
</dbReference>
<keyword evidence="4" id="KW-1185">Reference proteome</keyword>
<reference evidence="3" key="1">
    <citation type="journal article" date="2020" name="G3 (Bethesda)">
        <title>High-Quality Assemblies for Three Invasive Social Wasps from the &lt;i&gt;Vespula&lt;/i&gt; Genus.</title>
        <authorList>
            <person name="Harrop T.W.R."/>
            <person name="Guhlin J."/>
            <person name="McLaughlin G.M."/>
            <person name="Permina E."/>
            <person name="Stockwell P."/>
            <person name="Gilligan J."/>
            <person name="Le Lec M.F."/>
            <person name="Gruber M.A.M."/>
            <person name="Quinn O."/>
            <person name="Lovegrove M."/>
            <person name="Duncan E.J."/>
            <person name="Remnant E.J."/>
            <person name="Van Eeckhoven J."/>
            <person name="Graham B."/>
            <person name="Knapp R.A."/>
            <person name="Langford K.W."/>
            <person name="Kronenberg Z."/>
            <person name="Press M.O."/>
            <person name="Eacker S.M."/>
            <person name="Wilson-Rankin E.E."/>
            <person name="Purcell J."/>
            <person name="Lester P.J."/>
            <person name="Dearden P.K."/>
        </authorList>
    </citation>
    <scope>NUCLEOTIDE SEQUENCE</scope>
    <source>
        <strain evidence="3">Marl-1</strain>
    </source>
</reference>
<dbReference type="InterPro" id="IPR008948">
    <property type="entry name" value="L-Aspartase-like"/>
</dbReference>
<organism evidence="3 4">
    <name type="scientific">Vespula vulgaris</name>
    <name type="common">Yellow jacket</name>
    <name type="synonym">Wasp</name>
    <dbReference type="NCBI Taxonomy" id="7454"/>
    <lineage>
        <taxon>Eukaryota</taxon>
        <taxon>Metazoa</taxon>
        <taxon>Ecdysozoa</taxon>
        <taxon>Arthropoda</taxon>
        <taxon>Hexapoda</taxon>
        <taxon>Insecta</taxon>
        <taxon>Pterygota</taxon>
        <taxon>Neoptera</taxon>
        <taxon>Endopterygota</taxon>
        <taxon>Hymenoptera</taxon>
        <taxon>Apocrita</taxon>
        <taxon>Aculeata</taxon>
        <taxon>Vespoidea</taxon>
        <taxon>Vespidae</taxon>
        <taxon>Vespinae</taxon>
        <taxon>Vespula</taxon>
    </lineage>
</organism>
<dbReference type="GO" id="GO:0042450">
    <property type="term" value="P:L-arginine biosynthetic process via ornithine"/>
    <property type="evidence" value="ECO:0007669"/>
    <property type="project" value="InterPro"/>
</dbReference>
<evidence type="ECO:0000313" key="4">
    <source>
        <dbReference type="Proteomes" id="UP000614350"/>
    </source>
</evidence>
<dbReference type="Gene3D" id="1.10.40.30">
    <property type="entry name" value="Fumarase/aspartase (C-terminal domain)"/>
    <property type="match status" value="1"/>
</dbReference>
<dbReference type="AlphaFoldDB" id="A0A834N2N8"/>
<dbReference type="InterPro" id="IPR009049">
    <property type="entry name" value="Argininosuccinate_lyase"/>
</dbReference>
<evidence type="ECO:0000259" key="2">
    <source>
        <dbReference type="Pfam" id="PF14698"/>
    </source>
</evidence>
<accession>A0A834N2N8</accession>
<evidence type="ECO:0000313" key="3">
    <source>
        <dbReference type="EMBL" id="KAF7392794.1"/>
    </source>
</evidence>
<dbReference type="FunFam" id="1.10.40.30:FF:000001">
    <property type="entry name" value="Argininosuccinate lyase"/>
    <property type="match status" value="1"/>
</dbReference>
<dbReference type="GO" id="GO:0004056">
    <property type="term" value="F:argininosuccinate lyase activity"/>
    <property type="evidence" value="ECO:0007669"/>
    <property type="project" value="InterPro"/>
</dbReference>
<dbReference type="PANTHER" id="PTHR43814:SF1">
    <property type="entry name" value="ARGININOSUCCINATE LYASE"/>
    <property type="match status" value="1"/>
</dbReference>
<name>A0A834N2N8_VESVU</name>
<dbReference type="InterPro" id="IPR029419">
    <property type="entry name" value="Arg_succ_lyase_C"/>
</dbReference>
<dbReference type="Pfam" id="PF14698">
    <property type="entry name" value="ASL_C2"/>
    <property type="match status" value="1"/>
</dbReference>
<feature type="domain" description="Argininosuccinate lyase C-terminal" evidence="2">
    <location>
        <begin position="43"/>
        <end position="110"/>
    </location>
</feature>
<protein>
    <recommendedName>
        <fullName evidence="2">Argininosuccinate lyase C-terminal domain-containing protein</fullName>
    </recommendedName>
</protein>
<dbReference type="GO" id="GO:0005829">
    <property type="term" value="C:cytosol"/>
    <property type="evidence" value="ECO:0007669"/>
    <property type="project" value="TreeGrafter"/>
</dbReference>
<dbReference type="Gene3D" id="1.20.200.10">
    <property type="entry name" value="Fumarase/aspartase (Central domain)"/>
    <property type="match status" value="1"/>
</dbReference>
<comment type="similarity">
    <text evidence="1">Belongs to the lyase 1 family. Argininosuccinate lyase subfamily.</text>
</comment>
<comment type="caution">
    <text evidence="3">The sequence shown here is derived from an EMBL/GenBank/DDBJ whole genome shotgun (WGS) entry which is preliminary data.</text>
</comment>
<gene>
    <name evidence="3" type="ORF">HZH66_008627</name>
</gene>